<proteinExistence type="predicted"/>
<gene>
    <name evidence="1" type="ORF">MSG28_007992</name>
</gene>
<name>A0ACC0J9P1_CHOFU</name>
<protein>
    <submittedName>
        <fullName evidence="1">Uncharacterized protein</fullName>
    </submittedName>
</protein>
<organism evidence="1 2">
    <name type="scientific">Choristoneura fumiferana</name>
    <name type="common">Spruce budworm moth</name>
    <name type="synonym">Archips fumiferana</name>
    <dbReference type="NCBI Taxonomy" id="7141"/>
    <lineage>
        <taxon>Eukaryota</taxon>
        <taxon>Metazoa</taxon>
        <taxon>Ecdysozoa</taxon>
        <taxon>Arthropoda</taxon>
        <taxon>Hexapoda</taxon>
        <taxon>Insecta</taxon>
        <taxon>Pterygota</taxon>
        <taxon>Neoptera</taxon>
        <taxon>Endopterygota</taxon>
        <taxon>Lepidoptera</taxon>
        <taxon>Glossata</taxon>
        <taxon>Ditrysia</taxon>
        <taxon>Tortricoidea</taxon>
        <taxon>Tortricidae</taxon>
        <taxon>Tortricinae</taxon>
        <taxon>Choristoneura</taxon>
    </lineage>
</organism>
<dbReference type="Proteomes" id="UP001064048">
    <property type="component" value="Chromosome 13"/>
</dbReference>
<sequence length="120" mass="13795">MKSQSALFESDDPAPHRPYTELFFGEMLDNLEPLIKSIHDQWIQDYVHAFVKRDAPAAGKDVNYLEDLQKQFGDFSKQVNDKLKETFNPDELKKGFNDAINNLNKAFDDLKAKSTTQKEA</sequence>
<dbReference type="EMBL" id="CM046113">
    <property type="protein sequence ID" value="KAI8420784.1"/>
    <property type="molecule type" value="Genomic_DNA"/>
</dbReference>
<evidence type="ECO:0000313" key="1">
    <source>
        <dbReference type="EMBL" id="KAI8420784.1"/>
    </source>
</evidence>
<accession>A0ACC0J9P1</accession>
<evidence type="ECO:0000313" key="2">
    <source>
        <dbReference type="Proteomes" id="UP001064048"/>
    </source>
</evidence>
<reference evidence="1 2" key="1">
    <citation type="journal article" date="2022" name="Genome Biol. Evol.">
        <title>The Spruce Budworm Genome: Reconstructing the Evolutionary History of Antifreeze Proteins.</title>
        <authorList>
            <person name="Beliveau C."/>
            <person name="Gagne P."/>
            <person name="Picq S."/>
            <person name="Vernygora O."/>
            <person name="Keeling C.I."/>
            <person name="Pinkney K."/>
            <person name="Doucet D."/>
            <person name="Wen F."/>
            <person name="Johnston J.S."/>
            <person name="Maaroufi H."/>
            <person name="Boyle B."/>
            <person name="Laroche J."/>
            <person name="Dewar K."/>
            <person name="Juretic N."/>
            <person name="Blackburn G."/>
            <person name="Nisole A."/>
            <person name="Brunet B."/>
            <person name="Brandao M."/>
            <person name="Lumley L."/>
            <person name="Duan J."/>
            <person name="Quan G."/>
            <person name="Lucarotti C.J."/>
            <person name="Roe A.D."/>
            <person name="Sperling F.A.H."/>
            <person name="Levesque R.C."/>
            <person name="Cusson M."/>
        </authorList>
    </citation>
    <scope>NUCLEOTIDE SEQUENCE [LARGE SCALE GENOMIC DNA]</scope>
    <source>
        <strain evidence="1">Glfc:IPQL:Cfum</strain>
    </source>
</reference>
<comment type="caution">
    <text evidence="1">The sequence shown here is derived from an EMBL/GenBank/DDBJ whole genome shotgun (WGS) entry which is preliminary data.</text>
</comment>
<keyword evidence="2" id="KW-1185">Reference proteome</keyword>